<evidence type="ECO:0000313" key="4">
    <source>
        <dbReference type="Proteomes" id="UP000030765"/>
    </source>
</evidence>
<evidence type="ECO:0000256" key="1">
    <source>
        <dbReference type="SAM" id="MobiDB-lite"/>
    </source>
</evidence>
<sequence length="83" mass="9486">MKNPAEMLRFRRMTTTDDDEQKRQPPRRRSHHRCRRAGTTPPGPNSALGATTVCRLPLFREKARTQAALTDSDTQFFGALFVL</sequence>
<organism evidence="2">
    <name type="scientific">Anopheles sinensis</name>
    <name type="common">Mosquito</name>
    <dbReference type="NCBI Taxonomy" id="74873"/>
    <lineage>
        <taxon>Eukaryota</taxon>
        <taxon>Metazoa</taxon>
        <taxon>Ecdysozoa</taxon>
        <taxon>Arthropoda</taxon>
        <taxon>Hexapoda</taxon>
        <taxon>Insecta</taxon>
        <taxon>Pterygota</taxon>
        <taxon>Neoptera</taxon>
        <taxon>Endopterygota</taxon>
        <taxon>Diptera</taxon>
        <taxon>Nematocera</taxon>
        <taxon>Culicoidea</taxon>
        <taxon>Culicidae</taxon>
        <taxon>Anophelinae</taxon>
        <taxon>Anopheles</taxon>
    </lineage>
</organism>
<reference evidence="2 4" key="1">
    <citation type="journal article" date="2014" name="BMC Genomics">
        <title>Genome sequence of Anopheles sinensis provides insight into genetics basis of mosquito competence for malaria parasites.</title>
        <authorList>
            <person name="Zhou D."/>
            <person name="Zhang D."/>
            <person name="Ding G."/>
            <person name="Shi L."/>
            <person name="Hou Q."/>
            <person name="Ye Y."/>
            <person name="Xu Y."/>
            <person name="Zhou H."/>
            <person name="Xiong C."/>
            <person name="Li S."/>
            <person name="Yu J."/>
            <person name="Hong S."/>
            <person name="Yu X."/>
            <person name="Zou P."/>
            <person name="Chen C."/>
            <person name="Chang X."/>
            <person name="Wang W."/>
            <person name="Lv Y."/>
            <person name="Sun Y."/>
            <person name="Ma L."/>
            <person name="Shen B."/>
            <person name="Zhu C."/>
        </authorList>
    </citation>
    <scope>NUCLEOTIDE SEQUENCE [LARGE SCALE GENOMIC DNA]</scope>
</reference>
<dbReference type="EMBL" id="ATLV01024222">
    <property type="status" value="NOT_ANNOTATED_CDS"/>
    <property type="molecule type" value="Genomic_DNA"/>
</dbReference>
<dbReference type="VEuPathDB" id="VectorBase:ASIC019077"/>
<keyword evidence="4" id="KW-1185">Reference proteome</keyword>
<proteinExistence type="predicted"/>
<gene>
    <name evidence="2" type="ORF">ZHAS_00019077</name>
</gene>
<reference evidence="3" key="2">
    <citation type="submission" date="2020-05" db="UniProtKB">
        <authorList>
            <consortium name="EnsemblMetazoa"/>
        </authorList>
    </citation>
    <scope>IDENTIFICATION</scope>
</reference>
<dbReference type="AlphaFoldDB" id="A0A084WLD4"/>
<dbReference type="Proteomes" id="UP000030765">
    <property type="component" value="Unassembled WGS sequence"/>
</dbReference>
<evidence type="ECO:0000313" key="2">
    <source>
        <dbReference type="EMBL" id="KFB51028.1"/>
    </source>
</evidence>
<accession>A0A084WLD4</accession>
<protein>
    <submittedName>
        <fullName evidence="2 3">Uncharacterized protein</fullName>
    </submittedName>
</protein>
<evidence type="ECO:0000313" key="3">
    <source>
        <dbReference type="EnsemblMetazoa" id="ASIC019077-PA"/>
    </source>
</evidence>
<feature type="compositionally biased region" description="Basic residues" evidence="1">
    <location>
        <begin position="24"/>
        <end position="36"/>
    </location>
</feature>
<dbReference type="EnsemblMetazoa" id="ASIC019077-RA">
    <property type="protein sequence ID" value="ASIC019077-PA"/>
    <property type="gene ID" value="ASIC019077"/>
</dbReference>
<name>A0A084WLD4_ANOSI</name>
<feature type="region of interest" description="Disordered" evidence="1">
    <location>
        <begin position="1"/>
        <end position="50"/>
    </location>
</feature>
<dbReference type="EMBL" id="KE525350">
    <property type="protein sequence ID" value="KFB51028.1"/>
    <property type="molecule type" value="Genomic_DNA"/>
</dbReference>